<dbReference type="EMBL" id="FSRJ01000004">
    <property type="protein sequence ID" value="SIO23142.1"/>
    <property type="molecule type" value="Genomic_DNA"/>
</dbReference>
<dbReference type="OrthoDB" id="974562at2"/>
<gene>
    <name evidence="3" type="ORF">SAMN05443544_3494</name>
</gene>
<evidence type="ECO:0008006" key="5">
    <source>
        <dbReference type="Google" id="ProtNLM"/>
    </source>
</evidence>
<sequence length="648" mass="69243">MTAPSAERSRPDEFPSAPVDERVRAAWEWAQELWGIRMHDPELRIGAGAVVGSHAWFGFPPAVGIDPVALEEIGFTDDLRSIFAHELGHHVLAPGTRIDALKIRHQLARALVATGAHATRDEWLDRLSNLWTDLLVNARVAALERGAEPEREPGIIRTRRIGFAVAFDHTDRLWWVVRRCYELLWSLPGGTFCPAVPPAAPEPHAADVVGGISERSLADVPEEFREQEQRLREAQQAAASVAAELAATTTMNPELDAVIAARLVRTFSTDPVAGALPFGMIAAPYLLEAVAEAMRAQFRGDEGAAFPAGAPGGAGECSVDDAPATAAELGRILGDRRLQAAPRHPREDAAARQGGEAPGEGDDDEAGSNGAGQAFGIAQTLALYDGSDAAAVVAAWYRTQAAPWVRPYTERRPDRPAAELPGPIELWQMGDDLADIDWSATFQAGAEPIPGVTTKRRSWLDDEPEPAEAGISLDLYLDSSGSMPRPSRGSPAVLAGTILALSVLRGGGRVRVTSFSGPGQVAGTERFTRDPAAVVNGLAFFFAGGTSFPLDVYARRYERLAPPADDERRHVVVLSDDGLASMFGVGNQPFAQVAAEVRAKLTTGTLMLLDPRRSVSALAATAGYETIFLDRMDDAPAACARLAEVLHG</sequence>
<keyword evidence="1" id="KW-0175">Coiled coil</keyword>
<reference evidence="4" key="1">
    <citation type="submission" date="2016-11" db="EMBL/GenBank/DDBJ databases">
        <authorList>
            <person name="Varghese N."/>
            <person name="Submissions S."/>
        </authorList>
    </citation>
    <scope>NUCLEOTIDE SEQUENCE [LARGE SCALE GENOMIC DNA]</scope>
    <source>
        <strain evidence="4">DSM 8595</strain>
    </source>
</reference>
<evidence type="ECO:0000256" key="2">
    <source>
        <dbReference type="SAM" id="MobiDB-lite"/>
    </source>
</evidence>
<dbReference type="AlphaFoldDB" id="A0A1N6HTM7"/>
<evidence type="ECO:0000313" key="3">
    <source>
        <dbReference type="EMBL" id="SIO23142.1"/>
    </source>
</evidence>
<evidence type="ECO:0000256" key="1">
    <source>
        <dbReference type="SAM" id="Coils"/>
    </source>
</evidence>
<dbReference type="SUPFAM" id="SSF53300">
    <property type="entry name" value="vWA-like"/>
    <property type="match status" value="1"/>
</dbReference>
<proteinExistence type="predicted"/>
<feature type="region of interest" description="Disordered" evidence="2">
    <location>
        <begin position="337"/>
        <end position="371"/>
    </location>
</feature>
<feature type="coiled-coil region" evidence="1">
    <location>
        <begin position="217"/>
        <end position="244"/>
    </location>
</feature>
<evidence type="ECO:0000313" key="4">
    <source>
        <dbReference type="Proteomes" id="UP000184699"/>
    </source>
</evidence>
<dbReference type="RefSeq" id="WP_074261556.1">
    <property type="nucleotide sequence ID" value="NZ_FSRJ01000004.1"/>
</dbReference>
<protein>
    <recommendedName>
        <fullName evidence="5">VWA domain-containing protein</fullName>
    </recommendedName>
</protein>
<name>A0A1N6HTM7_9MICO</name>
<dbReference type="STRING" id="232089.SAMN05443544_3494"/>
<feature type="compositionally biased region" description="Basic and acidic residues" evidence="2">
    <location>
        <begin position="337"/>
        <end position="350"/>
    </location>
</feature>
<dbReference type="InterPro" id="IPR036465">
    <property type="entry name" value="vWFA_dom_sf"/>
</dbReference>
<accession>A0A1N6HTM7</accession>
<dbReference type="Proteomes" id="UP000184699">
    <property type="component" value="Unassembled WGS sequence"/>
</dbReference>
<keyword evidence="4" id="KW-1185">Reference proteome</keyword>
<organism evidence="3 4">
    <name type="scientific">Agromyces cerinus subsp. cerinus</name>
    <dbReference type="NCBI Taxonomy" id="232089"/>
    <lineage>
        <taxon>Bacteria</taxon>
        <taxon>Bacillati</taxon>
        <taxon>Actinomycetota</taxon>
        <taxon>Actinomycetes</taxon>
        <taxon>Micrococcales</taxon>
        <taxon>Microbacteriaceae</taxon>
        <taxon>Agromyces</taxon>
    </lineage>
</organism>